<dbReference type="KEGG" id="vg:29122946"/>
<sequence>MALVLRQARAVVDNRTTMVCLHISGAITSTELPFETLAGDFMDPPFHIHCRTIVGPWMPGMVNDLAEEANAEMQRRPKAQRRIGPNGEIGGSVPPPSTGNSPSGFSFPGAKKSKYDKPPAPFVPDEDEYEETVAALQKGQLTKDNAGEYGMFAALIVDGLGTWTQGQEGMDKLRGGKMPDQLNAMEAALAEAPKAPTLYRGMFWSDSAEKERLIGVQPGDVIAPRTAFSFTTARVIANEYTAWIEDEDDEDEEIQMGVIYRLEGGNGIDMKNFTRDFASDQEWLVGHELVVKTVTQIGAQLWEIVVGR</sequence>
<keyword evidence="2" id="KW-0645">Protease</keyword>
<dbReference type="GeneID" id="29122946"/>
<dbReference type="GO" id="GO:0006508">
    <property type="term" value="P:proteolysis"/>
    <property type="evidence" value="ECO:0007669"/>
    <property type="project" value="UniProtKB-KW"/>
</dbReference>
<dbReference type="GO" id="GO:0008233">
    <property type="term" value="F:peptidase activity"/>
    <property type="evidence" value="ECO:0007669"/>
    <property type="project" value="UniProtKB-KW"/>
</dbReference>
<dbReference type="EMBL" id="KU647627">
    <property type="protein sequence ID" value="AMM44279.1"/>
    <property type="molecule type" value="Genomic_DNA"/>
</dbReference>
<feature type="region of interest" description="Disordered" evidence="1">
    <location>
        <begin position="72"/>
        <end position="118"/>
    </location>
</feature>
<name>A0A140G6J4_9CAUD</name>
<keyword evidence="2" id="KW-0378">Hydrolase</keyword>
<dbReference type="Proteomes" id="UP000203585">
    <property type="component" value="Segment"/>
</dbReference>
<reference evidence="2 3" key="1">
    <citation type="submission" date="2016-02" db="EMBL/GenBank/DDBJ databases">
        <authorList>
            <person name="Blasi C.J."/>
            <person name="DeRuff K.C."/>
            <person name="Kobokovich A."/>
            <person name="Pizzorno M.C."/>
            <person name="Stowe E.L."/>
            <person name="Bowman C.A."/>
            <person name="Russell D.A."/>
            <person name="Pope W.H."/>
            <person name="Jacobs-Sera D."/>
            <person name="Hendrix R.W."/>
            <person name="Hatfull G.F."/>
        </authorList>
    </citation>
    <scope>NUCLEOTIDE SEQUENCE [LARGE SCALE GENOMIC DNA]</scope>
</reference>
<accession>A0A140G6J4</accession>
<organism evidence="2 3">
    <name type="scientific">Arthrobacter phage Kitkat</name>
    <dbReference type="NCBI Taxonomy" id="1796996"/>
    <lineage>
        <taxon>Viruses</taxon>
        <taxon>Duplodnaviria</taxon>
        <taxon>Heunggongvirae</taxon>
        <taxon>Uroviricota</taxon>
        <taxon>Caudoviricetes</taxon>
        <taxon>Kelleziovirus</taxon>
        <taxon>Kelleziovirus kitkat</taxon>
    </lineage>
</organism>
<protein>
    <submittedName>
        <fullName evidence="2">Capsid maturation protease</fullName>
    </submittedName>
</protein>
<evidence type="ECO:0000256" key="1">
    <source>
        <dbReference type="SAM" id="MobiDB-lite"/>
    </source>
</evidence>
<proteinExistence type="predicted"/>
<dbReference type="RefSeq" id="YP_009303300.1">
    <property type="nucleotide sequence ID" value="NC_031254.1"/>
</dbReference>
<evidence type="ECO:0000313" key="3">
    <source>
        <dbReference type="Proteomes" id="UP000203585"/>
    </source>
</evidence>
<keyword evidence="3" id="KW-1185">Reference proteome</keyword>
<gene>
    <name evidence="2" type="primary">17</name>
    <name evidence="2" type="ORF">KITKAT_17</name>
</gene>
<evidence type="ECO:0000313" key="2">
    <source>
        <dbReference type="EMBL" id="AMM44279.1"/>
    </source>
</evidence>